<sequence>MVIHPDVLALSGAASADLHSTAIHATALASSAPSSLSQSIADAWNSAEQWIISLSVWGQAPIVIPIVVVVSMGVAWAVLHLVDKVGIPIENAINDRNLTADGDDGKEDS</sequence>
<comment type="caution">
    <text evidence="2">The sequence shown here is derived from an EMBL/GenBank/DDBJ whole genome shotgun (WGS) entry which is preliminary data.</text>
</comment>
<proteinExistence type="predicted"/>
<keyword evidence="1" id="KW-0472">Membrane</keyword>
<accession>A0A2W5SNX5</accession>
<evidence type="ECO:0000313" key="2">
    <source>
        <dbReference type="EMBL" id="PZR04829.1"/>
    </source>
</evidence>
<gene>
    <name evidence="2" type="ORF">DI525_05975</name>
</gene>
<protein>
    <submittedName>
        <fullName evidence="2">Uncharacterized protein</fullName>
    </submittedName>
</protein>
<name>A0A2W5SNX5_9CORY</name>
<feature type="transmembrane region" description="Helical" evidence="1">
    <location>
        <begin position="62"/>
        <end position="82"/>
    </location>
</feature>
<keyword evidence="1" id="KW-0812">Transmembrane</keyword>
<evidence type="ECO:0000256" key="1">
    <source>
        <dbReference type="SAM" id="Phobius"/>
    </source>
</evidence>
<evidence type="ECO:0000313" key="3">
    <source>
        <dbReference type="Proteomes" id="UP000249432"/>
    </source>
</evidence>
<dbReference type="RefSeq" id="WP_303734849.1">
    <property type="nucleotide sequence ID" value="NZ_CAKZHK010000009.1"/>
</dbReference>
<dbReference type="EMBL" id="QFRA01000012">
    <property type="protein sequence ID" value="PZR04829.1"/>
    <property type="molecule type" value="Genomic_DNA"/>
</dbReference>
<organism evidence="2 3">
    <name type="scientific">Corynebacterium kroppenstedtii</name>
    <dbReference type="NCBI Taxonomy" id="161879"/>
    <lineage>
        <taxon>Bacteria</taxon>
        <taxon>Bacillati</taxon>
        <taxon>Actinomycetota</taxon>
        <taxon>Actinomycetes</taxon>
        <taxon>Mycobacteriales</taxon>
        <taxon>Corynebacteriaceae</taxon>
        <taxon>Corynebacterium</taxon>
    </lineage>
</organism>
<dbReference type="Proteomes" id="UP000249432">
    <property type="component" value="Unassembled WGS sequence"/>
</dbReference>
<keyword evidence="1" id="KW-1133">Transmembrane helix</keyword>
<dbReference type="AlphaFoldDB" id="A0A2W5SNX5"/>
<reference evidence="2 3" key="1">
    <citation type="submission" date="2017-08" db="EMBL/GenBank/DDBJ databases">
        <title>Infants hospitalized years apart are colonized by the same room-sourced microbial strains.</title>
        <authorList>
            <person name="Brooks B."/>
            <person name="Olm M.R."/>
            <person name="Firek B.A."/>
            <person name="Baker R."/>
            <person name="Thomas B.C."/>
            <person name="Morowitz M.J."/>
            <person name="Banfield J.F."/>
        </authorList>
    </citation>
    <scope>NUCLEOTIDE SEQUENCE [LARGE SCALE GENOMIC DNA]</scope>
    <source>
        <strain evidence="2">S2_003_000_R1_3</strain>
    </source>
</reference>